<dbReference type="EMBL" id="CAACVG010009239">
    <property type="protein sequence ID" value="VEN52654.1"/>
    <property type="molecule type" value="Genomic_DNA"/>
</dbReference>
<keyword evidence="3 11" id="KW-0812">Transmembrane</keyword>
<dbReference type="Pfam" id="PF12906">
    <property type="entry name" value="RINGv"/>
    <property type="match status" value="1"/>
</dbReference>
<dbReference type="Gene3D" id="3.30.40.10">
    <property type="entry name" value="Zinc/RING finger domain, C3HC4 (zinc finger)"/>
    <property type="match status" value="1"/>
</dbReference>
<evidence type="ECO:0000256" key="10">
    <source>
        <dbReference type="SAM" id="MobiDB-lite"/>
    </source>
</evidence>
<keyword evidence="8 11" id="KW-1133">Transmembrane helix</keyword>
<keyword evidence="6" id="KW-0833">Ubl conjugation pathway</keyword>
<dbReference type="GO" id="GO:0016020">
    <property type="term" value="C:membrane"/>
    <property type="evidence" value="ECO:0007669"/>
    <property type="project" value="UniProtKB-SubCell"/>
</dbReference>
<feature type="transmembrane region" description="Helical" evidence="11">
    <location>
        <begin position="113"/>
        <end position="134"/>
    </location>
</feature>
<feature type="compositionally biased region" description="Polar residues" evidence="10">
    <location>
        <begin position="270"/>
        <end position="288"/>
    </location>
</feature>
<evidence type="ECO:0000256" key="6">
    <source>
        <dbReference type="ARBA" id="ARBA00022786"/>
    </source>
</evidence>
<feature type="region of interest" description="Disordered" evidence="10">
    <location>
        <begin position="270"/>
        <end position="343"/>
    </location>
</feature>
<feature type="region of interest" description="Disordered" evidence="10">
    <location>
        <begin position="405"/>
        <end position="466"/>
    </location>
</feature>
<feature type="compositionally biased region" description="Basic and acidic residues" evidence="10">
    <location>
        <begin position="328"/>
        <end position="338"/>
    </location>
</feature>
<evidence type="ECO:0000256" key="4">
    <source>
        <dbReference type="ARBA" id="ARBA00022723"/>
    </source>
</evidence>
<dbReference type="PANTHER" id="PTHR46065:SF3">
    <property type="entry name" value="FI20425P1"/>
    <property type="match status" value="1"/>
</dbReference>
<evidence type="ECO:0000256" key="3">
    <source>
        <dbReference type="ARBA" id="ARBA00022692"/>
    </source>
</evidence>
<dbReference type="Proteomes" id="UP000410492">
    <property type="component" value="Unassembled WGS sequence"/>
</dbReference>
<comment type="subcellular location">
    <subcellularLocation>
        <location evidence="1">Membrane</location>
        <topology evidence="1">Multi-pass membrane protein</topology>
    </subcellularLocation>
</comment>
<dbReference type="SUPFAM" id="SSF57850">
    <property type="entry name" value="RING/U-box"/>
    <property type="match status" value="1"/>
</dbReference>
<evidence type="ECO:0000256" key="8">
    <source>
        <dbReference type="ARBA" id="ARBA00022989"/>
    </source>
</evidence>
<sequence length="466" mass="51481">MTNTSDNDNSKTYTFPKGTTLQKSSIISVLCRICYDGDKDEELIQPCSCKGTVAFVHKSCLETWLGESNTTACELCHTTFKTERTPRYSSRQSVWQWIRANPSGLASAVRSDIVACAVITPVAIVITYICLFSSEYYNQKKFSNVPAARWTSVSLLIMIGIMLMGYYFWVYSVIRMHARMWYNWWQRTCDVRYIAPIAVEADVAVTNDDNTSVGRDISVPSESSNFSSDTNQATVIEMKELLKNMPPKHVQSKSLVTAVVEIENIQNRGQTFSADTQNTEQSESTDISKNVELGTLKAQPSILKDDQQPSCSTAPMTHNANQPPPVEAGKRQDIDTQTKEQFSSIKSPDIAACVSAGVSANQHFSKDMAILGYKEDEYDNIADDFGSIGVSENLFSKELLASESEYGNAEGKGKKQVFSSTASQSEGVEPCESQISVVSQQQGRSQHVMGDVSSQVSSSNRDNKKS</sequence>
<protein>
    <recommendedName>
        <fullName evidence="12">RING-CH-type domain-containing protein</fullName>
    </recommendedName>
</protein>
<dbReference type="GO" id="GO:0016567">
    <property type="term" value="P:protein ubiquitination"/>
    <property type="evidence" value="ECO:0007669"/>
    <property type="project" value="TreeGrafter"/>
</dbReference>
<keyword evidence="5" id="KW-0863">Zinc-finger</keyword>
<dbReference type="InterPro" id="IPR013083">
    <property type="entry name" value="Znf_RING/FYVE/PHD"/>
</dbReference>
<dbReference type="PANTHER" id="PTHR46065">
    <property type="entry name" value="E3 UBIQUITIN-PROTEIN LIGASE MARCH 2/3 FAMILY MEMBER"/>
    <property type="match status" value="1"/>
</dbReference>
<proteinExistence type="predicted"/>
<keyword evidence="7" id="KW-0862">Zinc</keyword>
<evidence type="ECO:0000256" key="1">
    <source>
        <dbReference type="ARBA" id="ARBA00004141"/>
    </source>
</evidence>
<keyword evidence="14" id="KW-1185">Reference proteome</keyword>
<evidence type="ECO:0000256" key="2">
    <source>
        <dbReference type="ARBA" id="ARBA00022679"/>
    </source>
</evidence>
<evidence type="ECO:0000256" key="7">
    <source>
        <dbReference type="ARBA" id="ARBA00022833"/>
    </source>
</evidence>
<dbReference type="SMART" id="SM00744">
    <property type="entry name" value="RINGv"/>
    <property type="match status" value="1"/>
</dbReference>
<dbReference type="GO" id="GO:0008270">
    <property type="term" value="F:zinc ion binding"/>
    <property type="evidence" value="ECO:0007669"/>
    <property type="project" value="UniProtKB-KW"/>
</dbReference>
<organism evidence="13 14">
    <name type="scientific">Callosobruchus maculatus</name>
    <name type="common">Southern cowpea weevil</name>
    <name type="synonym">Pulse bruchid</name>
    <dbReference type="NCBI Taxonomy" id="64391"/>
    <lineage>
        <taxon>Eukaryota</taxon>
        <taxon>Metazoa</taxon>
        <taxon>Ecdysozoa</taxon>
        <taxon>Arthropoda</taxon>
        <taxon>Hexapoda</taxon>
        <taxon>Insecta</taxon>
        <taxon>Pterygota</taxon>
        <taxon>Neoptera</taxon>
        <taxon>Endopterygota</taxon>
        <taxon>Coleoptera</taxon>
        <taxon>Polyphaga</taxon>
        <taxon>Cucujiformia</taxon>
        <taxon>Chrysomeloidea</taxon>
        <taxon>Chrysomelidae</taxon>
        <taxon>Bruchinae</taxon>
        <taxon>Bruchini</taxon>
        <taxon>Callosobruchus</taxon>
    </lineage>
</organism>
<evidence type="ECO:0000313" key="13">
    <source>
        <dbReference type="EMBL" id="VEN52654.1"/>
    </source>
</evidence>
<keyword evidence="4" id="KW-0479">Metal-binding</keyword>
<evidence type="ECO:0000259" key="12">
    <source>
        <dbReference type="PROSITE" id="PS51292"/>
    </source>
</evidence>
<evidence type="ECO:0000256" key="5">
    <source>
        <dbReference type="ARBA" id="ARBA00022771"/>
    </source>
</evidence>
<feature type="domain" description="RING-CH-type" evidence="12">
    <location>
        <begin position="23"/>
        <end position="83"/>
    </location>
</feature>
<feature type="compositionally biased region" description="Polar residues" evidence="10">
    <location>
        <begin position="308"/>
        <end position="321"/>
    </location>
</feature>
<evidence type="ECO:0000313" key="14">
    <source>
        <dbReference type="Proteomes" id="UP000410492"/>
    </source>
</evidence>
<evidence type="ECO:0000256" key="11">
    <source>
        <dbReference type="SAM" id="Phobius"/>
    </source>
</evidence>
<dbReference type="PROSITE" id="PS51292">
    <property type="entry name" value="ZF_RING_CH"/>
    <property type="match status" value="1"/>
</dbReference>
<keyword evidence="2" id="KW-0808">Transferase</keyword>
<dbReference type="AlphaFoldDB" id="A0A653CZX9"/>
<feature type="compositionally biased region" description="Polar residues" evidence="10">
    <location>
        <begin position="417"/>
        <end position="426"/>
    </location>
</feature>
<dbReference type="GO" id="GO:0004842">
    <property type="term" value="F:ubiquitin-protein transferase activity"/>
    <property type="evidence" value="ECO:0007669"/>
    <property type="project" value="TreeGrafter"/>
</dbReference>
<gene>
    <name evidence="13" type="ORF">CALMAC_LOCUS12699</name>
</gene>
<name>A0A653CZX9_CALMS</name>
<evidence type="ECO:0000256" key="9">
    <source>
        <dbReference type="ARBA" id="ARBA00023136"/>
    </source>
</evidence>
<accession>A0A653CZX9</accession>
<feature type="compositionally biased region" description="Polar residues" evidence="10">
    <location>
        <begin position="433"/>
        <end position="445"/>
    </location>
</feature>
<feature type="transmembrane region" description="Helical" evidence="11">
    <location>
        <begin position="154"/>
        <end position="174"/>
    </location>
</feature>
<keyword evidence="9 11" id="KW-0472">Membrane</keyword>
<dbReference type="OrthoDB" id="273089at2759"/>
<reference evidence="13 14" key="1">
    <citation type="submission" date="2019-01" db="EMBL/GenBank/DDBJ databases">
        <authorList>
            <person name="Sayadi A."/>
        </authorList>
    </citation>
    <scope>NUCLEOTIDE SEQUENCE [LARGE SCALE GENOMIC DNA]</scope>
</reference>
<dbReference type="InterPro" id="IPR011016">
    <property type="entry name" value="Znf_RING-CH"/>
</dbReference>